<evidence type="ECO:0000259" key="2">
    <source>
        <dbReference type="PROSITE" id="PS50857"/>
    </source>
</evidence>
<evidence type="ECO:0000313" key="3">
    <source>
        <dbReference type="EMBL" id="MBB6731111.1"/>
    </source>
</evidence>
<dbReference type="RefSeq" id="WP_185128751.1">
    <property type="nucleotide sequence ID" value="NZ_JACJVO010000009.1"/>
</dbReference>
<dbReference type="SUPFAM" id="SSF49503">
    <property type="entry name" value="Cupredoxins"/>
    <property type="match status" value="1"/>
</dbReference>
<accession>A0A7X0SJM7</accession>
<protein>
    <submittedName>
        <fullName evidence="3">Cupredoxin domain-containing protein</fullName>
    </submittedName>
</protein>
<reference evidence="3 4" key="1">
    <citation type="submission" date="2020-08" db="EMBL/GenBank/DDBJ databases">
        <title>Cohnella phylogeny.</title>
        <authorList>
            <person name="Dunlap C."/>
        </authorList>
    </citation>
    <scope>NUCLEOTIDE SEQUENCE [LARGE SCALE GENOMIC DNA]</scope>
    <source>
        <strain evidence="3 4">CBP 2801</strain>
    </source>
</reference>
<dbReference type="PROSITE" id="PS51257">
    <property type="entry name" value="PROKAR_LIPOPROTEIN"/>
    <property type="match status" value="1"/>
</dbReference>
<dbReference type="InterPro" id="IPR002429">
    <property type="entry name" value="CcO_II-like_C"/>
</dbReference>
<evidence type="ECO:0000313" key="4">
    <source>
        <dbReference type="Proteomes" id="UP000564644"/>
    </source>
</evidence>
<dbReference type="GO" id="GO:0016020">
    <property type="term" value="C:membrane"/>
    <property type="evidence" value="ECO:0007669"/>
    <property type="project" value="InterPro"/>
</dbReference>
<sequence length="130" mass="13504">MHKKWAILLTAAALALALSACGGSGSNGNNTSASDSSAPAATAASEQLVVKASNWQFDKTEYTIPKDTPVEIKLVSEEGAHGLQIKDAGVKLSNAKTSQIVTLKAGTYEMKCDIVCGTGHLNMTAKLIVQ</sequence>
<dbReference type="Proteomes" id="UP000564644">
    <property type="component" value="Unassembled WGS sequence"/>
</dbReference>
<dbReference type="PROSITE" id="PS50857">
    <property type="entry name" value="COX2_CUA"/>
    <property type="match status" value="1"/>
</dbReference>
<evidence type="ECO:0000256" key="1">
    <source>
        <dbReference type="SAM" id="SignalP"/>
    </source>
</evidence>
<dbReference type="GO" id="GO:0004129">
    <property type="term" value="F:cytochrome-c oxidase activity"/>
    <property type="evidence" value="ECO:0007669"/>
    <property type="project" value="InterPro"/>
</dbReference>
<keyword evidence="1" id="KW-0732">Signal</keyword>
<feature type="chain" id="PRO_5039202460" evidence="1">
    <location>
        <begin position="23"/>
        <end position="130"/>
    </location>
</feature>
<dbReference type="GO" id="GO:0005507">
    <property type="term" value="F:copper ion binding"/>
    <property type="evidence" value="ECO:0007669"/>
    <property type="project" value="InterPro"/>
</dbReference>
<dbReference type="AlphaFoldDB" id="A0A7X0SJM7"/>
<keyword evidence="4" id="KW-1185">Reference proteome</keyword>
<gene>
    <name evidence="3" type="ORF">H7C18_09355</name>
</gene>
<dbReference type="InterPro" id="IPR008972">
    <property type="entry name" value="Cupredoxin"/>
</dbReference>
<name>A0A7X0SJM7_9BACL</name>
<feature type="domain" description="Cytochrome oxidase subunit II copper A binding" evidence="2">
    <location>
        <begin position="41"/>
        <end position="130"/>
    </location>
</feature>
<dbReference type="EMBL" id="JACJVO010000009">
    <property type="protein sequence ID" value="MBB6731111.1"/>
    <property type="molecule type" value="Genomic_DNA"/>
</dbReference>
<organism evidence="3 4">
    <name type="scientific">Cohnella zeiphila</name>
    <dbReference type="NCBI Taxonomy" id="2761120"/>
    <lineage>
        <taxon>Bacteria</taxon>
        <taxon>Bacillati</taxon>
        <taxon>Bacillota</taxon>
        <taxon>Bacilli</taxon>
        <taxon>Bacillales</taxon>
        <taxon>Paenibacillaceae</taxon>
        <taxon>Cohnella</taxon>
    </lineage>
</organism>
<comment type="caution">
    <text evidence="3">The sequence shown here is derived from an EMBL/GenBank/DDBJ whole genome shotgun (WGS) entry which is preliminary data.</text>
</comment>
<dbReference type="Gene3D" id="2.60.40.420">
    <property type="entry name" value="Cupredoxins - blue copper proteins"/>
    <property type="match status" value="1"/>
</dbReference>
<proteinExistence type="predicted"/>
<feature type="signal peptide" evidence="1">
    <location>
        <begin position="1"/>
        <end position="22"/>
    </location>
</feature>